<organism evidence="2 3">
    <name type="scientific">Mediterraneibacter gnavus</name>
    <name type="common">Ruminococcus gnavus</name>
    <dbReference type="NCBI Taxonomy" id="33038"/>
    <lineage>
        <taxon>Bacteria</taxon>
        <taxon>Bacillati</taxon>
        <taxon>Bacillota</taxon>
        <taxon>Clostridia</taxon>
        <taxon>Lachnospirales</taxon>
        <taxon>Lachnospiraceae</taxon>
        <taxon>Mediterraneibacter</taxon>
    </lineage>
</organism>
<dbReference type="InterPro" id="IPR001296">
    <property type="entry name" value="Glyco_trans_1"/>
</dbReference>
<dbReference type="RefSeq" id="WP_101872292.1">
    <property type="nucleotide sequence ID" value="NZ_CACRUU010000070.1"/>
</dbReference>
<name>A0AAJ3KMW6_MEDGN</name>
<dbReference type="Pfam" id="PF00534">
    <property type="entry name" value="Glycos_transf_1"/>
    <property type="match status" value="1"/>
</dbReference>
<evidence type="ECO:0000313" key="2">
    <source>
        <dbReference type="EMBL" id="NSI58971.1"/>
    </source>
</evidence>
<accession>A0AAJ3KMW6</accession>
<dbReference type="Gene3D" id="3.40.50.2000">
    <property type="entry name" value="Glycogen Phosphorylase B"/>
    <property type="match status" value="2"/>
</dbReference>
<reference evidence="2" key="2">
    <citation type="submission" date="2020-02" db="EMBL/GenBank/DDBJ databases">
        <authorList>
            <person name="Littmann E."/>
            <person name="Sorbara M."/>
        </authorList>
    </citation>
    <scope>NUCLEOTIDE SEQUENCE</scope>
    <source>
        <strain evidence="2">MSK.15.32</strain>
    </source>
</reference>
<dbReference type="GO" id="GO:0016757">
    <property type="term" value="F:glycosyltransferase activity"/>
    <property type="evidence" value="ECO:0007669"/>
    <property type="project" value="InterPro"/>
</dbReference>
<gene>
    <name evidence="2" type="ORF">G4993_11265</name>
</gene>
<comment type="caution">
    <text evidence="2">The sequence shown here is derived from an EMBL/GenBank/DDBJ whole genome shotgun (WGS) entry which is preliminary data.</text>
</comment>
<protein>
    <submittedName>
        <fullName evidence="2">Glycosyltransferase family 1 protein</fullName>
    </submittedName>
</protein>
<evidence type="ECO:0000259" key="1">
    <source>
        <dbReference type="Pfam" id="PF00534"/>
    </source>
</evidence>
<dbReference type="InterPro" id="IPR050194">
    <property type="entry name" value="Glycosyltransferase_grp1"/>
</dbReference>
<dbReference type="Proteomes" id="UP001296580">
    <property type="component" value="Unassembled WGS sequence"/>
</dbReference>
<sequence length="367" mass="42603">MEKIRVLQCINGLGSGGAEKDIINWMEELKSENIYFDFLIRSNDIFFEKEVLEAKGNIYVVASFPKHIIRNIKQTYDFLKINHSKYNAIHVHGNSTFYIIPLIFAKKFNIPIRIFHVHSTETTSFISNMIHKFNCKLLPKYANSGIGCSEKALKYANMKYGIVIKNMINKKDFFCINSSKDGIKKKYHVSEYKNIYIHIGRFLEVKNHKFLLEVFNEIKKIEPYSCLLLVGTGPLFEDIKRRVEIMNLTENVKFIGQTTSVNELLNISDLMIFPSLYEGIPLTMIEAQATKTKILASEKIDKESAISPYVKFYSLENSAKEWAKEAIAFLNREVDCDIEKCFKQANYDFQTEINKLLQIYKGKVVWK</sequence>
<evidence type="ECO:0000313" key="3">
    <source>
        <dbReference type="Proteomes" id="UP001296580"/>
    </source>
</evidence>
<dbReference type="AlphaFoldDB" id="A0AAJ3KMW6"/>
<dbReference type="EMBL" id="JAAIRV010000022">
    <property type="protein sequence ID" value="NSI58971.1"/>
    <property type="molecule type" value="Genomic_DNA"/>
</dbReference>
<feature type="domain" description="Glycosyl transferase family 1" evidence="1">
    <location>
        <begin position="182"/>
        <end position="333"/>
    </location>
</feature>
<reference evidence="2" key="1">
    <citation type="journal article" date="2020" name="Cell Host Microbe">
        <title>Functional and Genomic Variation between Human-Derived Isolates of Lachnospiraceae Reveals Inter- and Intra-Species Diversity.</title>
        <authorList>
            <person name="Sorbara M.T."/>
            <person name="Littmann E.R."/>
            <person name="Fontana E."/>
            <person name="Moody T.U."/>
            <person name="Kohout C.E."/>
            <person name="Gjonbalaj M."/>
            <person name="Eaton V."/>
            <person name="Seok R."/>
            <person name="Leiner I.M."/>
            <person name="Pamer E.G."/>
        </authorList>
    </citation>
    <scope>NUCLEOTIDE SEQUENCE</scope>
    <source>
        <strain evidence="2">MSK.15.32</strain>
    </source>
</reference>
<dbReference type="PANTHER" id="PTHR45947:SF3">
    <property type="entry name" value="SULFOQUINOVOSYL TRANSFERASE SQD2"/>
    <property type="match status" value="1"/>
</dbReference>
<dbReference type="PANTHER" id="PTHR45947">
    <property type="entry name" value="SULFOQUINOVOSYL TRANSFERASE SQD2"/>
    <property type="match status" value="1"/>
</dbReference>
<proteinExistence type="predicted"/>
<dbReference type="SUPFAM" id="SSF53756">
    <property type="entry name" value="UDP-Glycosyltransferase/glycogen phosphorylase"/>
    <property type="match status" value="1"/>
</dbReference>